<feature type="transmembrane region" description="Helical" evidence="1">
    <location>
        <begin position="26"/>
        <end position="47"/>
    </location>
</feature>
<gene>
    <name evidence="2" type="ORF">HUG17_2321</name>
</gene>
<keyword evidence="1" id="KW-0812">Transmembrane</keyword>
<dbReference type="AlphaFoldDB" id="A0A9D4PAG0"/>
<organism evidence="2">
    <name type="scientific">Dermatophagoides farinae</name>
    <name type="common">American house dust mite</name>
    <dbReference type="NCBI Taxonomy" id="6954"/>
    <lineage>
        <taxon>Eukaryota</taxon>
        <taxon>Metazoa</taxon>
        <taxon>Ecdysozoa</taxon>
        <taxon>Arthropoda</taxon>
        <taxon>Chelicerata</taxon>
        <taxon>Arachnida</taxon>
        <taxon>Acari</taxon>
        <taxon>Acariformes</taxon>
        <taxon>Sarcoptiformes</taxon>
        <taxon>Astigmata</taxon>
        <taxon>Psoroptidia</taxon>
        <taxon>Analgoidea</taxon>
        <taxon>Pyroglyphidae</taxon>
        <taxon>Dermatophagoidinae</taxon>
        <taxon>Dermatophagoides</taxon>
    </lineage>
</organism>
<comment type="caution">
    <text evidence="2">The sequence shown here is derived from an EMBL/GenBank/DDBJ whole genome shotgun (WGS) entry which is preliminary data.</text>
</comment>
<evidence type="ECO:0000313" key="2">
    <source>
        <dbReference type="EMBL" id="KAH7646783.1"/>
    </source>
</evidence>
<evidence type="ECO:0000256" key="1">
    <source>
        <dbReference type="SAM" id="Phobius"/>
    </source>
</evidence>
<dbReference type="Proteomes" id="UP000828236">
    <property type="component" value="Unassembled WGS sequence"/>
</dbReference>
<reference evidence="2" key="1">
    <citation type="submission" date="2020-06" db="EMBL/GenBank/DDBJ databases">
        <authorList>
            <person name="Ji K."/>
            <person name="Li J."/>
        </authorList>
    </citation>
    <scope>NUCLEOTIDE SEQUENCE</scope>
    <source>
        <strain evidence="2">JKM2019</strain>
        <tissue evidence="2">Whole body</tissue>
    </source>
</reference>
<accession>A0A9D4PAG0</accession>
<dbReference type="EMBL" id="SDOV01000001">
    <property type="protein sequence ID" value="KAH7646783.1"/>
    <property type="molecule type" value="Genomic_DNA"/>
</dbReference>
<sequence length="63" mass="7491">MKLFIKPKASRSMNVYPFIKIALSAINYYSCFLSMIMSIILIDFFAFKKNHTKHRIKIARNFE</sequence>
<proteinExistence type="predicted"/>
<keyword evidence="1" id="KW-0472">Membrane</keyword>
<name>A0A9D4PAG0_DERFA</name>
<protein>
    <submittedName>
        <fullName evidence="2">Uncharacterized protein</fullName>
    </submittedName>
</protein>
<keyword evidence="1" id="KW-1133">Transmembrane helix</keyword>
<reference evidence="2" key="2">
    <citation type="journal article" date="2021" name="World Allergy Organ. J.">
        <title>Chromosome-level assembly of Dermatophagoides farinae genome and transcriptome reveals two novel allergens Der f 37 and Der f 39.</title>
        <authorList>
            <person name="Chen J."/>
            <person name="Cai Z."/>
            <person name="Fan D."/>
            <person name="Hu J."/>
            <person name="Hou Y."/>
            <person name="He Y."/>
            <person name="Zhang Z."/>
            <person name="Zhao Z."/>
            <person name="Gao P."/>
            <person name="Hu W."/>
            <person name="Sun J."/>
            <person name="Li J."/>
            <person name="Ji K."/>
        </authorList>
    </citation>
    <scope>NUCLEOTIDE SEQUENCE</scope>
    <source>
        <strain evidence="2">JKM2019</strain>
    </source>
</reference>